<dbReference type="NCBIfam" id="TIGR02122">
    <property type="entry name" value="TRAP_TAXI"/>
    <property type="match status" value="1"/>
</dbReference>
<feature type="chain" id="PRO_5045142285" evidence="1">
    <location>
        <begin position="28"/>
        <end position="339"/>
    </location>
</feature>
<dbReference type="PANTHER" id="PTHR42941:SF1">
    <property type="entry name" value="SLL1037 PROTEIN"/>
    <property type="match status" value="1"/>
</dbReference>
<organism evidence="2 3">
    <name type="scientific">Sporosarcina soli</name>
    <dbReference type="NCBI Taxonomy" id="334736"/>
    <lineage>
        <taxon>Bacteria</taxon>
        <taxon>Bacillati</taxon>
        <taxon>Bacillota</taxon>
        <taxon>Bacilli</taxon>
        <taxon>Bacillales</taxon>
        <taxon>Caryophanaceae</taxon>
        <taxon>Sporosarcina</taxon>
    </lineage>
</organism>
<keyword evidence="1" id="KW-0732">Signal</keyword>
<evidence type="ECO:0000313" key="2">
    <source>
        <dbReference type="EMBL" id="MFC5589693.1"/>
    </source>
</evidence>
<dbReference type="EMBL" id="JBHSNO010000006">
    <property type="protein sequence ID" value="MFC5589693.1"/>
    <property type="molecule type" value="Genomic_DNA"/>
</dbReference>
<accession>A0ABW0TMT1</accession>
<dbReference type="SUPFAM" id="SSF53850">
    <property type="entry name" value="Periplasmic binding protein-like II"/>
    <property type="match status" value="1"/>
</dbReference>
<dbReference type="PANTHER" id="PTHR42941">
    <property type="entry name" value="SLL1037 PROTEIN"/>
    <property type="match status" value="1"/>
</dbReference>
<keyword evidence="3" id="KW-1185">Reference proteome</keyword>
<evidence type="ECO:0000313" key="3">
    <source>
        <dbReference type="Proteomes" id="UP001596109"/>
    </source>
</evidence>
<protein>
    <submittedName>
        <fullName evidence="2">TAXI family TRAP transporter solute-binding subunit</fullName>
    </submittedName>
</protein>
<sequence length="339" mass="36447">MKKKLYSLCMFLSILALILAGCGSGKAEEGADGTGSKVSGIVPMYTPGAGGPNYIISAGIGQIFKNSNVMPGVVLTTEAMSGVVEGTNLLIDRYNQGKPAFAAFTGEALAQAVQGELEQIPGEHPELKAVGWINSTVNHVVVAKDSPIKSMADLKGKRIGALPPGATATNLFNVVLEEGYGVKSSDYKHIPIGYAEIIEGIQNGSIDAGVLPGSLPNPNVTELAQLYPIRILEVEEDILKKMVERHPYFSYVNVESGMYPGQDEDTLMAAFESVIYTHEKTDEELVYNVVKTIMENGEELRKVHPSANISKETILNGIKTPFHSGAEKYFQEVGIEVNQ</sequence>
<feature type="signal peptide" evidence="1">
    <location>
        <begin position="1"/>
        <end position="27"/>
    </location>
</feature>
<dbReference type="Pfam" id="PF16868">
    <property type="entry name" value="NMT1_3"/>
    <property type="match status" value="1"/>
</dbReference>
<comment type="caution">
    <text evidence="2">The sequence shown here is derived from an EMBL/GenBank/DDBJ whole genome shotgun (WGS) entry which is preliminary data.</text>
</comment>
<dbReference type="InterPro" id="IPR011852">
    <property type="entry name" value="TRAP_TAXI"/>
</dbReference>
<dbReference type="PROSITE" id="PS51257">
    <property type="entry name" value="PROKAR_LIPOPROTEIN"/>
    <property type="match status" value="1"/>
</dbReference>
<dbReference type="Gene3D" id="3.40.190.10">
    <property type="entry name" value="Periplasmic binding protein-like II"/>
    <property type="match status" value="2"/>
</dbReference>
<gene>
    <name evidence="2" type="ORF">ACFPRA_12375</name>
</gene>
<name>A0ABW0TMT1_9BACL</name>
<reference evidence="3" key="1">
    <citation type="journal article" date="2019" name="Int. J. Syst. Evol. Microbiol.">
        <title>The Global Catalogue of Microorganisms (GCM) 10K type strain sequencing project: providing services to taxonomists for standard genome sequencing and annotation.</title>
        <authorList>
            <consortium name="The Broad Institute Genomics Platform"/>
            <consortium name="The Broad Institute Genome Sequencing Center for Infectious Disease"/>
            <person name="Wu L."/>
            <person name="Ma J."/>
        </authorList>
    </citation>
    <scope>NUCLEOTIDE SEQUENCE [LARGE SCALE GENOMIC DNA]</scope>
    <source>
        <strain evidence="3">CGMCC 4.1434</strain>
    </source>
</reference>
<dbReference type="RefSeq" id="WP_381434958.1">
    <property type="nucleotide sequence ID" value="NZ_JBHSNO010000006.1"/>
</dbReference>
<evidence type="ECO:0000256" key="1">
    <source>
        <dbReference type="SAM" id="SignalP"/>
    </source>
</evidence>
<proteinExistence type="predicted"/>
<dbReference type="Proteomes" id="UP001596109">
    <property type="component" value="Unassembled WGS sequence"/>
</dbReference>